<evidence type="ECO:0000313" key="1">
    <source>
        <dbReference type="EMBL" id="CEM23392.1"/>
    </source>
</evidence>
<dbReference type="Proteomes" id="UP000041254">
    <property type="component" value="Unassembled WGS sequence"/>
</dbReference>
<dbReference type="VEuPathDB" id="CryptoDB:Vbra_21951"/>
<proteinExistence type="predicted"/>
<name>A0A0G4G4Q6_VITBC</name>
<dbReference type="InParanoid" id="A0A0G4G4Q6"/>
<dbReference type="SUPFAM" id="SSF48403">
    <property type="entry name" value="Ankyrin repeat"/>
    <property type="match status" value="1"/>
</dbReference>
<accession>A0A0G4G4Q6</accession>
<sequence>MAAASSSHAAAVSRGWKRSNDLDKELWCGRCDNASRQLCKGIIRRTLTSGQDVLQLIQRDGADPKMTPSLCAAPPPAPLVVSNGWGVYSLLSLAIDDMTGYTVPAFWAEDVPEESPVALRWWSSPELQDEIMRALIDGGADVDGEVDDFDEDAWVMETLPHDREAPIRVAIASGNQRAIDFLLERDAKLRGLGVLSVPKTLPADQPTEAYEDWLLSRYRQLLCRHPTLATEEVVMDCLGLTVHAFSQAFVDMYINLLVTHGADITAPPAPPVGVSRLCEAAFRGCHQVVTSLCRRLTAEDINAGGVNALNAGGVNAPDRTPLLAAVEELGGDSDYGQRLGVPCYQRITRTLLRAGADISRIPTDTEKHRRCRQLVLPEYVTVLNELRADAMAAINAALRPQRSFAALLTHLMKLDPLPFGPQEAEAIAWRTAAFCFEWDRTAAI</sequence>
<organism evidence="1 2">
    <name type="scientific">Vitrella brassicaformis (strain CCMP3155)</name>
    <dbReference type="NCBI Taxonomy" id="1169540"/>
    <lineage>
        <taxon>Eukaryota</taxon>
        <taxon>Sar</taxon>
        <taxon>Alveolata</taxon>
        <taxon>Colpodellida</taxon>
        <taxon>Vitrellaceae</taxon>
        <taxon>Vitrella</taxon>
    </lineage>
</organism>
<dbReference type="EMBL" id="CDMY01000566">
    <property type="protein sequence ID" value="CEM23392.1"/>
    <property type="molecule type" value="Genomic_DNA"/>
</dbReference>
<keyword evidence="2" id="KW-1185">Reference proteome</keyword>
<dbReference type="PhylomeDB" id="A0A0G4G4Q6"/>
<dbReference type="AlphaFoldDB" id="A0A0G4G4Q6"/>
<evidence type="ECO:0000313" key="2">
    <source>
        <dbReference type="Proteomes" id="UP000041254"/>
    </source>
</evidence>
<protein>
    <submittedName>
        <fullName evidence="1">Uncharacterized protein</fullName>
    </submittedName>
</protein>
<dbReference type="InterPro" id="IPR036770">
    <property type="entry name" value="Ankyrin_rpt-contain_sf"/>
</dbReference>
<gene>
    <name evidence="1" type="ORF">Vbra_21951</name>
</gene>
<dbReference type="Gene3D" id="1.25.40.20">
    <property type="entry name" value="Ankyrin repeat-containing domain"/>
    <property type="match status" value="1"/>
</dbReference>
<reference evidence="1 2" key="1">
    <citation type="submission" date="2014-11" db="EMBL/GenBank/DDBJ databases">
        <authorList>
            <person name="Zhu J."/>
            <person name="Qi W."/>
            <person name="Song R."/>
        </authorList>
    </citation>
    <scope>NUCLEOTIDE SEQUENCE [LARGE SCALE GENOMIC DNA]</scope>
</reference>